<dbReference type="EMBL" id="BMQK01000017">
    <property type="protein sequence ID" value="GGQ80510.1"/>
    <property type="molecule type" value="Genomic_DNA"/>
</dbReference>
<proteinExistence type="inferred from homology"/>
<dbReference type="PANTHER" id="PTHR33884">
    <property type="entry name" value="UPF0410 PROTEIN YMGE"/>
    <property type="match status" value="1"/>
</dbReference>
<keyword evidence="4 8" id="KW-0812">Transmembrane</keyword>
<evidence type="ECO:0000256" key="4">
    <source>
        <dbReference type="ARBA" id="ARBA00022692"/>
    </source>
</evidence>
<keyword evidence="3" id="KW-1003">Cell membrane</keyword>
<evidence type="ECO:0000256" key="5">
    <source>
        <dbReference type="ARBA" id="ARBA00022989"/>
    </source>
</evidence>
<comment type="similarity">
    <text evidence="2">Belongs to the UPF0410 family.</text>
</comment>
<evidence type="ECO:0000256" key="6">
    <source>
        <dbReference type="ARBA" id="ARBA00023136"/>
    </source>
</evidence>
<keyword evidence="10" id="KW-1185">Reference proteome</keyword>
<comment type="subcellular location">
    <subcellularLocation>
        <location evidence="1">Cell membrane</location>
        <topology evidence="1">Multi-pass membrane protein</topology>
    </subcellularLocation>
</comment>
<evidence type="ECO:0000313" key="10">
    <source>
        <dbReference type="Proteomes" id="UP000620156"/>
    </source>
</evidence>
<sequence>MRRTAHRPTLGVTFHVERRSEPTQALSRDIQGTPGDNRGQKEADMGWLWAIIVGFVLGLLAKAIIPGKQHSPLWLTTIFGILGGIIGNALARAFGIASTPGIDWGRHVLQVVAAVVIVFLGDMAYMALRGNKQRA</sequence>
<accession>A0A918BML2</accession>
<gene>
    <name evidence="9" type="ORF">GCM10010145_57780</name>
</gene>
<evidence type="ECO:0000313" key="9">
    <source>
        <dbReference type="EMBL" id="GGQ80510.1"/>
    </source>
</evidence>
<reference evidence="9" key="2">
    <citation type="submission" date="2020-09" db="EMBL/GenBank/DDBJ databases">
        <authorList>
            <person name="Sun Q."/>
            <person name="Ohkuma M."/>
        </authorList>
    </citation>
    <scope>NUCLEOTIDE SEQUENCE</scope>
    <source>
        <strain evidence="9">JCM 3131</strain>
    </source>
</reference>
<keyword evidence="5 8" id="KW-1133">Transmembrane helix</keyword>
<evidence type="ECO:0000256" key="3">
    <source>
        <dbReference type="ARBA" id="ARBA00022475"/>
    </source>
</evidence>
<organism evidence="9 10">
    <name type="scientific">Streptomyces ruber</name>
    <dbReference type="NCBI Taxonomy" id="83378"/>
    <lineage>
        <taxon>Bacteria</taxon>
        <taxon>Bacillati</taxon>
        <taxon>Actinomycetota</taxon>
        <taxon>Actinomycetes</taxon>
        <taxon>Kitasatosporales</taxon>
        <taxon>Streptomycetaceae</taxon>
        <taxon>Streptomyces</taxon>
    </lineage>
</organism>
<dbReference type="PANTHER" id="PTHR33884:SF3">
    <property type="entry name" value="UPF0410 PROTEIN YMGE"/>
    <property type="match status" value="1"/>
</dbReference>
<feature type="region of interest" description="Disordered" evidence="7">
    <location>
        <begin position="20"/>
        <end position="40"/>
    </location>
</feature>
<feature type="transmembrane region" description="Helical" evidence="8">
    <location>
        <begin position="46"/>
        <end position="65"/>
    </location>
</feature>
<evidence type="ECO:0000256" key="8">
    <source>
        <dbReference type="SAM" id="Phobius"/>
    </source>
</evidence>
<dbReference type="GO" id="GO:0005886">
    <property type="term" value="C:plasma membrane"/>
    <property type="evidence" value="ECO:0007669"/>
    <property type="project" value="UniProtKB-SubCell"/>
</dbReference>
<dbReference type="Pfam" id="PF04226">
    <property type="entry name" value="Transgly_assoc"/>
    <property type="match status" value="1"/>
</dbReference>
<reference evidence="9" key="1">
    <citation type="journal article" date="2014" name="Int. J. Syst. Evol. Microbiol.">
        <title>Complete genome sequence of Corynebacterium casei LMG S-19264T (=DSM 44701T), isolated from a smear-ripened cheese.</title>
        <authorList>
            <consortium name="US DOE Joint Genome Institute (JGI-PGF)"/>
            <person name="Walter F."/>
            <person name="Albersmeier A."/>
            <person name="Kalinowski J."/>
            <person name="Ruckert C."/>
        </authorList>
    </citation>
    <scope>NUCLEOTIDE SEQUENCE</scope>
    <source>
        <strain evidence="9">JCM 3131</strain>
    </source>
</reference>
<evidence type="ECO:0000256" key="7">
    <source>
        <dbReference type="SAM" id="MobiDB-lite"/>
    </source>
</evidence>
<name>A0A918BML2_9ACTN</name>
<evidence type="ECO:0008006" key="11">
    <source>
        <dbReference type="Google" id="ProtNLM"/>
    </source>
</evidence>
<dbReference type="Proteomes" id="UP000620156">
    <property type="component" value="Unassembled WGS sequence"/>
</dbReference>
<dbReference type="AlphaFoldDB" id="A0A918BML2"/>
<evidence type="ECO:0000256" key="1">
    <source>
        <dbReference type="ARBA" id="ARBA00004651"/>
    </source>
</evidence>
<feature type="transmembrane region" description="Helical" evidence="8">
    <location>
        <begin position="107"/>
        <end position="128"/>
    </location>
</feature>
<dbReference type="InterPro" id="IPR007341">
    <property type="entry name" value="Transgly_assoc"/>
</dbReference>
<keyword evidence="6 8" id="KW-0472">Membrane</keyword>
<comment type="caution">
    <text evidence="9">The sequence shown here is derived from an EMBL/GenBank/DDBJ whole genome shotgun (WGS) entry which is preliminary data.</text>
</comment>
<evidence type="ECO:0000256" key="2">
    <source>
        <dbReference type="ARBA" id="ARBA00011006"/>
    </source>
</evidence>
<feature type="transmembrane region" description="Helical" evidence="8">
    <location>
        <begin position="72"/>
        <end position="95"/>
    </location>
</feature>
<protein>
    <recommendedName>
        <fullName evidence="11">GlsB/YeaQ/YmgE family stress response membrane protein</fullName>
    </recommendedName>
</protein>